<dbReference type="Proteomes" id="UP001275084">
    <property type="component" value="Unassembled WGS sequence"/>
</dbReference>
<reference evidence="1" key="1">
    <citation type="journal article" date="2023" name="Mol. Phylogenet. Evol.">
        <title>Genome-scale phylogeny and comparative genomics of the fungal order Sordariales.</title>
        <authorList>
            <person name="Hensen N."/>
            <person name="Bonometti L."/>
            <person name="Westerberg I."/>
            <person name="Brannstrom I.O."/>
            <person name="Guillou S."/>
            <person name="Cros-Aarteil S."/>
            <person name="Calhoun S."/>
            <person name="Haridas S."/>
            <person name="Kuo A."/>
            <person name="Mondo S."/>
            <person name="Pangilinan J."/>
            <person name="Riley R."/>
            <person name="LaButti K."/>
            <person name="Andreopoulos B."/>
            <person name="Lipzen A."/>
            <person name="Chen C."/>
            <person name="Yan M."/>
            <person name="Daum C."/>
            <person name="Ng V."/>
            <person name="Clum A."/>
            <person name="Steindorff A."/>
            <person name="Ohm R.A."/>
            <person name="Martin F."/>
            <person name="Silar P."/>
            <person name="Natvig D.O."/>
            <person name="Lalanne C."/>
            <person name="Gautier V."/>
            <person name="Ament-Velasquez S.L."/>
            <person name="Kruys A."/>
            <person name="Hutchinson M.I."/>
            <person name="Powell A.J."/>
            <person name="Barry K."/>
            <person name="Miller A.N."/>
            <person name="Grigoriev I.V."/>
            <person name="Debuchy R."/>
            <person name="Gladieux P."/>
            <person name="Hiltunen Thoren M."/>
            <person name="Johannesson H."/>
        </authorList>
    </citation>
    <scope>NUCLEOTIDE SEQUENCE</scope>
    <source>
        <strain evidence="1">CBS 955.72</strain>
    </source>
</reference>
<reference evidence="1" key="2">
    <citation type="submission" date="2023-06" db="EMBL/GenBank/DDBJ databases">
        <authorList>
            <consortium name="Lawrence Berkeley National Laboratory"/>
            <person name="Haridas S."/>
            <person name="Hensen N."/>
            <person name="Bonometti L."/>
            <person name="Westerberg I."/>
            <person name="Brannstrom I.O."/>
            <person name="Guillou S."/>
            <person name="Cros-Aarteil S."/>
            <person name="Calhoun S."/>
            <person name="Kuo A."/>
            <person name="Mondo S."/>
            <person name="Pangilinan J."/>
            <person name="Riley R."/>
            <person name="Labutti K."/>
            <person name="Andreopoulos B."/>
            <person name="Lipzen A."/>
            <person name="Chen C."/>
            <person name="Yanf M."/>
            <person name="Daum C."/>
            <person name="Ng V."/>
            <person name="Clum A."/>
            <person name="Steindorff A."/>
            <person name="Ohm R."/>
            <person name="Martin F."/>
            <person name="Silar P."/>
            <person name="Natvig D."/>
            <person name="Lalanne C."/>
            <person name="Gautier V."/>
            <person name="Ament-Velasquez S.L."/>
            <person name="Kruys A."/>
            <person name="Hutchinson M.I."/>
            <person name="Powell A.J."/>
            <person name="Barry K."/>
            <person name="Miller A.N."/>
            <person name="Grigoriev I.V."/>
            <person name="Debuchy R."/>
            <person name="Gladieux P."/>
            <person name="Thoren M.H."/>
            <person name="Johannesson H."/>
        </authorList>
    </citation>
    <scope>NUCLEOTIDE SEQUENCE</scope>
    <source>
        <strain evidence="1">CBS 955.72</strain>
    </source>
</reference>
<keyword evidence="2" id="KW-1185">Reference proteome</keyword>
<name>A0AAJ0HSL9_9PEZI</name>
<dbReference type="AlphaFoldDB" id="A0AAJ0HSL9"/>
<evidence type="ECO:0000313" key="1">
    <source>
        <dbReference type="EMBL" id="KAK3360704.1"/>
    </source>
</evidence>
<proteinExistence type="predicted"/>
<evidence type="ECO:0000313" key="2">
    <source>
        <dbReference type="Proteomes" id="UP001275084"/>
    </source>
</evidence>
<organism evidence="1 2">
    <name type="scientific">Lasiosphaeria hispida</name>
    <dbReference type="NCBI Taxonomy" id="260671"/>
    <lineage>
        <taxon>Eukaryota</taxon>
        <taxon>Fungi</taxon>
        <taxon>Dikarya</taxon>
        <taxon>Ascomycota</taxon>
        <taxon>Pezizomycotina</taxon>
        <taxon>Sordariomycetes</taxon>
        <taxon>Sordariomycetidae</taxon>
        <taxon>Sordariales</taxon>
        <taxon>Lasiosphaeriaceae</taxon>
        <taxon>Lasiosphaeria</taxon>
    </lineage>
</organism>
<accession>A0AAJ0HSL9</accession>
<protein>
    <submittedName>
        <fullName evidence="1">Uncharacterized protein</fullName>
    </submittedName>
</protein>
<dbReference type="EMBL" id="JAUIQD010000002">
    <property type="protein sequence ID" value="KAK3360704.1"/>
    <property type="molecule type" value="Genomic_DNA"/>
</dbReference>
<sequence>MEEDIVEREVPRMDEDLFLAGLQPNLQDTISSVRDRVLKPLTGYTYDYKVTALFVQEHRLTDAVLRAFQGLLNEKRGTAPGFLDSYAAYIDQRHRPVVCGQYVQLQIQPQDWEDTYVRVEHLYKEWRYDGSSDWSTQAPQRQCLPLQPPLISPTLFVIESATAFVTTAINVGVAVSAVALSVIAVNLALRLPLQPVVFGIPSIFRARRYFSEPHEYEIDDDASLVLRLRVQLPWLRAFHHDSDYSEQEEQYTSGDTSDATSGASTVLNHARPTLPTTVVQPLELVFHTSFLPSPDCAFVLHFSRDGYVTAYRRGKQCEAPYIETLNHFIDFGNVIASILSSSPRPPLYRFQVHPIIDELAGVVVGYAHIPAIMPWDTADVLNSSIPTIEGRHGDGYFAPHTYLTDKATSMRLQRLLDETYSLVEALHKNDDDLALRSTAPALTSCESPMR</sequence>
<comment type="caution">
    <text evidence="1">The sequence shown here is derived from an EMBL/GenBank/DDBJ whole genome shotgun (WGS) entry which is preliminary data.</text>
</comment>
<gene>
    <name evidence="1" type="ORF">B0T25DRAFT_578572</name>
</gene>